<feature type="transmembrane region" description="Helical" evidence="1">
    <location>
        <begin position="24"/>
        <end position="47"/>
    </location>
</feature>
<gene>
    <name evidence="2" type="ORF">AAEO56_00535</name>
</gene>
<proteinExistence type="predicted"/>
<keyword evidence="1" id="KW-0472">Membrane</keyword>
<feature type="transmembrane region" description="Helical" evidence="1">
    <location>
        <begin position="112"/>
        <end position="130"/>
    </location>
</feature>
<organism evidence="2 3">
    <name type="scientific">Flavobacterium arundinis</name>
    <dbReference type="NCBI Taxonomy" id="3139143"/>
    <lineage>
        <taxon>Bacteria</taxon>
        <taxon>Pseudomonadati</taxon>
        <taxon>Bacteroidota</taxon>
        <taxon>Flavobacteriia</taxon>
        <taxon>Flavobacteriales</taxon>
        <taxon>Flavobacteriaceae</taxon>
        <taxon>Flavobacterium</taxon>
    </lineage>
</organism>
<evidence type="ECO:0000313" key="3">
    <source>
        <dbReference type="Proteomes" id="UP001464555"/>
    </source>
</evidence>
<evidence type="ECO:0000256" key="1">
    <source>
        <dbReference type="SAM" id="Phobius"/>
    </source>
</evidence>
<comment type="caution">
    <text evidence="2">The sequence shown here is derived from an EMBL/GenBank/DDBJ whole genome shotgun (WGS) entry which is preliminary data.</text>
</comment>
<evidence type="ECO:0000313" key="2">
    <source>
        <dbReference type="EMBL" id="MEL1242730.1"/>
    </source>
</evidence>
<sequence length="208" mass="23272">MKQQQDFARDISEIRSMMERSTKFLSLSGWAGIMAGVYALAGAWIAYKVFNFNPDEVVYTSFSRGEYLAGLMKVALLAVAVLVLSIGTAFYFSNRKAQKRNETMWNSTSRRLLINMSVPLVIGGLFSLVLLSKGLIGLIAPVTLIFYGLSLYIASRYTFEDIKILGLIQVALGLANSYFIEYGLVFWALGFGVAHIIYGIYIHVKYDR</sequence>
<accession>A0ABU9HRE3</accession>
<keyword evidence="3" id="KW-1185">Reference proteome</keyword>
<reference evidence="2 3" key="1">
    <citation type="submission" date="2024-04" db="EMBL/GenBank/DDBJ databases">
        <title>Flavobacterium sp. DGU11 16S ribosomal RNA gene Genome sequencing and assembly.</title>
        <authorList>
            <person name="Park S."/>
        </authorList>
    </citation>
    <scope>NUCLEOTIDE SEQUENCE [LARGE SCALE GENOMIC DNA]</scope>
    <source>
        <strain evidence="2 3">DGU11</strain>
    </source>
</reference>
<feature type="transmembrane region" description="Helical" evidence="1">
    <location>
        <begin position="186"/>
        <end position="204"/>
    </location>
</feature>
<feature type="transmembrane region" description="Helical" evidence="1">
    <location>
        <begin position="136"/>
        <end position="155"/>
    </location>
</feature>
<protein>
    <submittedName>
        <fullName evidence="2">Uncharacterized protein</fullName>
    </submittedName>
</protein>
<dbReference type="EMBL" id="JBBYHR010000001">
    <property type="protein sequence ID" value="MEL1242730.1"/>
    <property type="molecule type" value="Genomic_DNA"/>
</dbReference>
<keyword evidence="1" id="KW-0812">Transmembrane</keyword>
<keyword evidence="1" id="KW-1133">Transmembrane helix</keyword>
<dbReference type="Proteomes" id="UP001464555">
    <property type="component" value="Unassembled WGS sequence"/>
</dbReference>
<dbReference type="RefSeq" id="WP_341695056.1">
    <property type="nucleotide sequence ID" value="NZ_JBBYHR010000001.1"/>
</dbReference>
<feature type="transmembrane region" description="Helical" evidence="1">
    <location>
        <begin position="67"/>
        <end position="92"/>
    </location>
</feature>
<name>A0ABU9HRE3_9FLAO</name>